<feature type="transmembrane region" description="Helical" evidence="7">
    <location>
        <begin position="21"/>
        <end position="40"/>
    </location>
</feature>
<dbReference type="Pfam" id="PF12704">
    <property type="entry name" value="MacB_PCD"/>
    <property type="match status" value="1"/>
</dbReference>
<dbReference type="GO" id="GO:0005886">
    <property type="term" value="C:plasma membrane"/>
    <property type="evidence" value="ECO:0007669"/>
    <property type="project" value="UniProtKB-SubCell"/>
</dbReference>
<reference evidence="10" key="1">
    <citation type="journal article" date="2014" name="Int. J. Syst. Evol. Microbiol.">
        <title>Complete genome sequence of Corynebacterium casei LMG S-19264T (=DSM 44701T), isolated from a smear-ripened cheese.</title>
        <authorList>
            <consortium name="US DOE Joint Genome Institute (JGI-PGF)"/>
            <person name="Walter F."/>
            <person name="Albersmeier A."/>
            <person name="Kalinowski J."/>
            <person name="Ruckert C."/>
        </authorList>
    </citation>
    <scope>NUCLEOTIDE SEQUENCE</scope>
    <source>
        <strain evidence="10">CCM 8433</strain>
    </source>
</reference>
<feature type="transmembrane region" description="Helical" evidence="7">
    <location>
        <begin position="1009"/>
        <end position="1029"/>
    </location>
</feature>
<comment type="subcellular location">
    <subcellularLocation>
        <location evidence="1">Cell membrane</location>
        <topology evidence="1">Multi-pass membrane protein</topology>
    </subcellularLocation>
</comment>
<proteinExistence type="predicted"/>
<sequence>MKKTALLKTSLREITNSPARFLSILGIIFLGVAFFVGIGATGPDMIRSGDDYFKKYQLADVSVYSSLGFSKEDQATVEKDQLINKVSMQYLLDIHSSKSNQVFRFLSADQEDSINQLEVVKGRYPKKANEIVLDHILQGNANYKIGETFTIAKEDDPNNQLKEHSFEIVGFVKSPEIIDNAKRGNTNVGNGAIDAFAFVLPEVFEMEAYGRMLVSFKNVINETAYSENYEQKMKENKAHLTKLLEPRKKERLEEIRATALKEINQNQEELTNAKKQLETGEKELQSGKKELEAGERAFREGKETFQTEITKARTEIESQEQQLEAAQVEVDQQTDFLNRQQRELDQNKGKLTAYQEQLTQVFNQMDEIELALAQLDEADGIFKEFEGLLNQLEYLEESEQLEALEDLKSLLQLLAKQLPNASELQGLIDVMIEGLTLENIATINDEMKTLQTLLSSQRQEIEQQLQGLEQQRAELEAGLQAIEAGQRQLDEGRQDLGAAQQQLREGRKQLTSGREAFLIERERGQQKLDATEKELKAARATFDKEFKAFEKLKKEKIPELEKAQTTLTKEKAKLDDLEEASFTLILRESNPGYLEYEQNANRISSIATVFPTIFFLIAALVSLTTMGRMIEEKRMEIGTYKALGYKNSEVAQKFLIYSLAAGLTGTLLGLIVGFYLFPTIIIQAYGQLYSIKEFSTPWYASYSLIGLAVGLFCTVGISLIVLRVDLLSTAATLLRPKAPKPGKKILIERIQPLWKRLNFNQKVTMRNLFRYKSRALMTIFGIAGCTAMIVTGFGLKNSIGDIVPIQFNQIWHYQGIVSFKQDSNSAEKKAYEKERSQLTNLKTSLAMAAENLTTEKTGENRQDLTVYVPARVQDVPAFVSFQNRQTKEVSTLDDQGAIINEKLAKLFALEVGDTLELKNADNQTFEIKISGIVENYVGHFAYLSPKYYEKVFEKKPAFNSELLLFNESLTKEEEKSIASQLMSLDRVINVSFLSDSSTALDDTTEILNLVVWILIISAGLLAFIVLYNLNNINISERIRELSTIKVLGFYDKEVTMYIYRENIFLTIFGVGIGLIFGKILHGYVLTTVELDMLMFSPKIHNLSYVFASLITVFFTVVVGFVMYQKLKKVDMIEALKSNE</sequence>
<evidence type="ECO:0000256" key="2">
    <source>
        <dbReference type="ARBA" id="ARBA00022475"/>
    </source>
</evidence>
<keyword evidence="4 7" id="KW-1133">Transmembrane helix</keyword>
<feature type="coiled-coil region" evidence="6">
    <location>
        <begin position="249"/>
        <end position="378"/>
    </location>
</feature>
<evidence type="ECO:0000259" key="9">
    <source>
        <dbReference type="Pfam" id="PF12704"/>
    </source>
</evidence>
<evidence type="ECO:0000256" key="6">
    <source>
        <dbReference type="SAM" id="Coils"/>
    </source>
</evidence>
<keyword evidence="2" id="KW-1003">Cell membrane</keyword>
<dbReference type="PANTHER" id="PTHR30287:SF1">
    <property type="entry name" value="INNER MEMBRANE PROTEIN"/>
    <property type="match status" value="1"/>
</dbReference>
<feature type="domain" description="ABC3 transporter permease C-terminal" evidence="8">
    <location>
        <begin position="609"/>
        <end position="721"/>
    </location>
</feature>
<feature type="transmembrane region" description="Helical" evidence="7">
    <location>
        <begin position="698"/>
        <end position="722"/>
    </location>
</feature>
<keyword evidence="3 7" id="KW-0812">Transmembrane</keyword>
<evidence type="ECO:0000256" key="5">
    <source>
        <dbReference type="ARBA" id="ARBA00023136"/>
    </source>
</evidence>
<comment type="caution">
    <text evidence="10">The sequence shown here is derived from an EMBL/GenBank/DDBJ whole genome shotgun (WGS) entry which is preliminary data.</text>
</comment>
<keyword evidence="11" id="KW-1185">Reference proteome</keyword>
<reference evidence="10" key="2">
    <citation type="submission" date="2020-09" db="EMBL/GenBank/DDBJ databases">
        <authorList>
            <person name="Sun Q."/>
            <person name="Sedlacek I."/>
        </authorList>
    </citation>
    <scope>NUCLEOTIDE SEQUENCE</scope>
    <source>
        <strain evidence="10">CCM 8433</strain>
    </source>
</reference>
<feature type="domain" description="ABC3 transporter permease C-terminal" evidence="8">
    <location>
        <begin position="1013"/>
        <end position="1126"/>
    </location>
</feature>
<accession>A0A917JD58</accession>
<dbReference type="AlphaFoldDB" id="A0A917JD58"/>
<dbReference type="RefSeq" id="WP_188366412.1">
    <property type="nucleotide sequence ID" value="NZ_BMDT01000001.1"/>
</dbReference>
<feature type="transmembrane region" description="Helical" evidence="7">
    <location>
        <begin position="775"/>
        <end position="795"/>
    </location>
</feature>
<feature type="transmembrane region" description="Helical" evidence="7">
    <location>
        <begin position="654"/>
        <end position="678"/>
    </location>
</feature>
<protein>
    <submittedName>
        <fullName evidence="10">ABC transporter permease</fullName>
    </submittedName>
</protein>
<organism evidence="10 11">
    <name type="scientific">Enterococcus alcedinis</name>
    <dbReference type="NCBI Taxonomy" id="1274384"/>
    <lineage>
        <taxon>Bacteria</taxon>
        <taxon>Bacillati</taxon>
        <taxon>Bacillota</taxon>
        <taxon>Bacilli</taxon>
        <taxon>Lactobacillales</taxon>
        <taxon>Enterococcaceae</taxon>
        <taxon>Enterococcus</taxon>
    </lineage>
</organism>
<keyword evidence="6" id="KW-0175">Coiled coil</keyword>
<gene>
    <name evidence="10" type="ORF">GCM10011482_02150</name>
</gene>
<dbReference type="EMBL" id="BMDT01000001">
    <property type="protein sequence ID" value="GGI64561.1"/>
    <property type="molecule type" value="Genomic_DNA"/>
</dbReference>
<keyword evidence="5 7" id="KW-0472">Membrane</keyword>
<evidence type="ECO:0000256" key="7">
    <source>
        <dbReference type="SAM" id="Phobius"/>
    </source>
</evidence>
<feature type="domain" description="MacB-like periplasmic core" evidence="9">
    <location>
        <begin position="778"/>
        <end position="938"/>
    </location>
</feature>
<dbReference type="InterPro" id="IPR038766">
    <property type="entry name" value="Membrane_comp_ABC_pdt"/>
</dbReference>
<name>A0A917JD58_9ENTE</name>
<dbReference type="InterPro" id="IPR003838">
    <property type="entry name" value="ABC3_permease_C"/>
</dbReference>
<dbReference type="Proteomes" id="UP000622610">
    <property type="component" value="Unassembled WGS sequence"/>
</dbReference>
<evidence type="ECO:0000313" key="10">
    <source>
        <dbReference type="EMBL" id="GGI64561.1"/>
    </source>
</evidence>
<evidence type="ECO:0000256" key="4">
    <source>
        <dbReference type="ARBA" id="ARBA00022989"/>
    </source>
</evidence>
<feature type="transmembrane region" description="Helical" evidence="7">
    <location>
        <begin position="1104"/>
        <end position="1123"/>
    </location>
</feature>
<dbReference type="Pfam" id="PF02687">
    <property type="entry name" value="FtsX"/>
    <property type="match status" value="2"/>
</dbReference>
<evidence type="ECO:0000313" key="11">
    <source>
        <dbReference type="Proteomes" id="UP000622610"/>
    </source>
</evidence>
<feature type="transmembrane region" description="Helical" evidence="7">
    <location>
        <begin position="1063"/>
        <end position="1084"/>
    </location>
</feature>
<dbReference type="PANTHER" id="PTHR30287">
    <property type="entry name" value="MEMBRANE COMPONENT OF PREDICTED ABC SUPERFAMILY METABOLITE UPTAKE TRANSPORTER"/>
    <property type="match status" value="1"/>
</dbReference>
<evidence type="ECO:0000259" key="8">
    <source>
        <dbReference type="Pfam" id="PF02687"/>
    </source>
</evidence>
<evidence type="ECO:0000256" key="1">
    <source>
        <dbReference type="ARBA" id="ARBA00004651"/>
    </source>
</evidence>
<feature type="coiled-coil region" evidence="6">
    <location>
        <begin position="440"/>
        <end position="580"/>
    </location>
</feature>
<dbReference type="InterPro" id="IPR025857">
    <property type="entry name" value="MacB_PCD"/>
</dbReference>
<feature type="transmembrane region" description="Helical" evidence="7">
    <location>
        <begin position="606"/>
        <end position="626"/>
    </location>
</feature>
<evidence type="ECO:0000256" key="3">
    <source>
        <dbReference type="ARBA" id="ARBA00022692"/>
    </source>
</evidence>